<dbReference type="Proteomes" id="UP001341840">
    <property type="component" value="Unassembled WGS sequence"/>
</dbReference>
<name>A0ABU6XQ08_9FABA</name>
<sequence>MKKTRTRKVSALENSANQRVGFCEDPPALLCQHGQIERLEGAAVVIQMPHELPSIYRWVSHGVLGAPSILDQSYLDELKNSGVLFSGGDLERQYWVEATRREERVCFLNLDHPTVPNWLWVNELMFTEFGVRLSFFDFQ</sequence>
<gene>
    <name evidence="1" type="ORF">PIB30_072646</name>
</gene>
<keyword evidence="2" id="KW-1185">Reference proteome</keyword>
<protein>
    <submittedName>
        <fullName evidence="1">Uncharacterized protein</fullName>
    </submittedName>
</protein>
<accession>A0ABU6XQ08</accession>
<proteinExistence type="predicted"/>
<organism evidence="1 2">
    <name type="scientific">Stylosanthes scabra</name>
    <dbReference type="NCBI Taxonomy" id="79078"/>
    <lineage>
        <taxon>Eukaryota</taxon>
        <taxon>Viridiplantae</taxon>
        <taxon>Streptophyta</taxon>
        <taxon>Embryophyta</taxon>
        <taxon>Tracheophyta</taxon>
        <taxon>Spermatophyta</taxon>
        <taxon>Magnoliopsida</taxon>
        <taxon>eudicotyledons</taxon>
        <taxon>Gunneridae</taxon>
        <taxon>Pentapetalae</taxon>
        <taxon>rosids</taxon>
        <taxon>fabids</taxon>
        <taxon>Fabales</taxon>
        <taxon>Fabaceae</taxon>
        <taxon>Papilionoideae</taxon>
        <taxon>50 kb inversion clade</taxon>
        <taxon>dalbergioids sensu lato</taxon>
        <taxon>Dalbergieae</taxon>
        <taxon>Pterocarpus clade</taxon>
        <taxon>Stylosanthes</taxon>
    </lineage>
</organism>
<evidence type="ECO:0000313" key="1">
    <source>
        <dbReference type="EMBL" id="MED6199093.1"/>
    </source>
</evidence>
<dbReference type="EMBL" id="JASCZI010212313">
    <property type="protein sequence ID" value="MED6199093.1"/>
    <property type="molecule type" value="Genomic_DNA"/>
</dbReference>
<evidence type="ECO:0000313" key="2">
    <source>
        <dbReference type="Proteomes" id="UP001341840"/>
    </source>
</evidence>
<reference evidence="1 2" key="1">
    <citation type="journal article" date="2023" name="Plants (Basel)">
        <title>Bridging the Gap: Combining Genomics and Transcriptomics Approaches to Understand Stylosanthes scabra, an Orphan Legume from the Brazilian Caatinga.</title>
        <authorList>
            <person name="Ferreira-Neto J.R.C."/>
            <person name="da Silva M.D."/>
            <person name="Binneck E."/>
            <person name="de Melo N.F."/>
            <person name="da Silva R.H."/>
            <person name="de Melo A.L.T.M."/>
            <person name="Pandolfi V."/>
            <person name="Bustamante F.O."/>
            <person name="Brasileiro-Vidal A.C."/>
            <person name="Benko-Iseppon A.M."/>
        </authorList>
    </citation>
    <scope>NUCLEOTIDE SEQUENCE [LARGE SCALE GENOMIC DNA]</scope>
    <source>
        <tissue evidence="1">Leaves</tissue>
    </source>
</reference>
<comment type="caution">
    <text evidence="1">The sequence shown here is derived from an EMBL/GenBank/DDBJ whole genome shotgun (WGS) entry which is preliminary data.</text>
</comment>